<keyword evidence="1" id="KW-0548">Nucleotidyltransferase</keyword>
<dbReference type="Proteomes" id="UP001595882">
    <property type="component" value="Unassembled WGS sequence"/>
</dbReference>
<name>A0ABV8WZS5_9BACI</name>
<evidence type="ECO:0000313" key="2">
    <source>
        <dbReference type="Proteomes" id="UP001595882"/>
    </source>
</evidence>
<proteinExistence type="predicted"/>
<evidence type="ECO:0000313" key="1">
    <source>
        <dbReference type="EMBL" id="MFC4403539.1"/>
    </source>
</evidence>
<keyword evidence="2" id="KW-1185">Reference proteome</keyword>
<dbReference type="CDD" id="cd02513">
    <property type="entry name" value="CMP-NeuAc_Synthase"/>
    <property type="match status" value="1"/>
</dbReference>
<organism evidence="1 2">
    <name type="scientific">Gracilibacillus xinjiangensis</name>
    <dbReference type="NCBI Taxonomy" id="1193282"/>
    <lineage>
        <taxon>Bacteria</taxon>
        <taxon>Bacillati</taxon>
        <taxon>Bacillota</taxon>
        <taxon>Bacilli</taxon>
        <taxon>Bacillales</taxon>
        <taxon>Bacillaceae</taxon>
        <taxon>Gracilibacillus</taxon>
    </lineage>
</organism>
<dbReference type="PANTHER" id="PTHR21485">
    <property type="entry name" value="HAD SUPERFAMILY MEMBERS CMAS AND KDSC"/>
    <property type="match status" value="1"/>
</dbReference>
<dbReference type="PANTHER" id="PTHR21485:SF6">
    <property type="entry name" value="N-ACYLNEURAMINATE CYTIDYLYLTRANSFERASE-RELATED"/>
    <property type="match status" value="1"/>
</dbReference>
<dbReference type="Gene3D" id="3.90.550.10">
    <property type="entry name" value="Spore Coat Polysaccharide Biosynthesis Protein SpsA, Chain A"/>
    <property type="match status" value="1"/>
</dbReference>
<protein>
    <submittedName>
        <fullName evidence="1">Cytidylyltransferase domain-containing protein</fullName>
    </submittedName>
</protein>
<dbReference type="Pfam" id="PF02348">
    <property type="entry name" value="CTP_transf_3"/>
    <property type="match status" value="1"/>
</dbReference>
<dbReference type="RefSeq" id="WP_390252028.1">
    <property type="nucleotide sequence ID" value="NZ_JBHSDT010000004.1"/>
</dbReference>
<dbReference type="InterPro" id="IPR050793">
    <property type="entry name" value="CMP-NeuNAc_synthase"/>
</dbReference>
<comment type="caution">
    <text evidence="1">The sequence shown here is derived from an EMBL/GenBank/DDBJ whole genome shotgun (WGS) entry which is preliminary data.</text>
</comment>
<dbReference type="InterPro" id="IPR029044">
    <property type="entry name" value="Nucleotide-diphossugar_trans"/>
</dbReference>
<dbReference type="EMBL" id="JBHSDT010000004">
    <property type="protein sequence ID" value="MFC4403539.1"/>
    <property type="molecule type" value="Genomic_DNA"/>
</dbReference>
<dbReference type="GO" id="GO:0016779">
    <property type="term" value="F:nucleotidyltransferase activity"/>
    <property type="evidence" value="ECO:0007669"/>
    <property type="project" value="UniProtKB-KW"/>
</dbReference>
<gene>
    <name evidence="1" type="ORF">ACFOY7_10650</name>
</gene>
<keyword evidence="1" id="KW-0808">Transferase</keyword>
<reference evidence="2" key="1">
    <citation type="journal article" date="2019" name="Int. J. Syst. Evol. Microbiol.">
        <title>The Global Catalogue of Microorganisms (GCM) 10K type strain sequencing project: providing services to taxonomists for standard genome sequencing and annotation.</title>
        <authorList>
            <consortium name="The Broad Institute Genomics Platform"/>
            <consortium name="The Broad Institute Genome Sequencing Center for Infectious Disease"/>
            <person name="Wu L."/>
            <person name="Ma J."/>
        </authorList>
    </citation>
    <scope>NUCLEOTIDE SEQUENCE [LARGE SCALE GENOMIC DNA]</scope>
    <source>
        <strain evidence="2">CCUG 37865</strain>
    </source>
</reference>
<sequence length="232" mass="26590">MYHNKKFLALIPARGGSKGIPNKNITEVKGRPLIDYTIKEALASDYIDSVIVSTDSKEIAKISTNCGAEVPFLRPSELATDESKVVDTVNYTIRELKKMKQTFDFVVLLQPTQPLRQRFHIDEAIKLIVDKEIESLVSVSEVRDHPILYRTINPEGSLVNLIDQNSTVRRQDFKTFYKVNGAIHINKINNNLNLDTSFNDNKFPYIMDKKYDLDIDEPFDLEILNIMVENIK</sequence>
<dbReference type="InterPro" id="IPR003329">
    <property type="entry name" value="Cytidylyl_trans"/>
</dbReference>
<dbReference type="SUPFAM" id="SSF53448">
    <property type="entry name" value="Nucleotide-diphospho-sugar transferases"/>
    <property type="match status" value="1"/>
</dbReference>
<accession>A0ABV8WZS5</accession>